<evidence type="ECO:0000256" key="8">
    <source>
        <dbReference type="ARBA" id="ARBA00023224"/>
    </source>
</evidence>
<keyword evidence="6 10" id="KW-0472">Membrane</keyword>
<dbReference type="Pfam" id="PF00001">
    <property type="entry name" value="7tm_1"/>
    <property type="match status" value="1"/>
</dbReference>
<dbReference type="InterPro" id="IPR000276">
    <property type="entry name" value="GPCR_Rhodpsn"/>
</dbReference>
<evidence type="ECO:0000256" key="4">
    <source>
        <dbReference type="ARBA" id="ARBA00022989"/>
    </source>
</evidence>
<dbReference type="GeneID" id="20231552"/>
<dbReference type="PROSITE" id="PS00237">
    <property type="entry name" value="G_PROTEIN_RECEP_F1_1"/>
    <property type="match status" value="1"/>
</dbReference>
<evidence type="ECO:0000256" key="3">
    <source>
        <dbReference type="ARBA" id="ARBA00022692"/>
    </source>
</evidence>
<protein>
    <recommendedName>
        <fullName evidence="11">G-protein coupled receptors family 1 profile domain-containing protein</fullName>
    </recommendedName>
</protein>
<dbReference type="STRING" id="225164.V4AML4"/>
<accession>V4AML4</accession>
<evidence type="ECO:0000256" key="1">
    <source>
        <dbReference type="ARBA" id="ARBA00004141"/>
    </source>
</evidence>
<dbReference type="Proteomes" id="UP000030746">
    <property type="component" value="Unassembled WGS sequence"/>
</dbReference>
<dbReference type="PRINTS" id="PR01012">
    <property type="entry name" value="NRPEPTIDEYR"/>
</dbReference>
<dbReference type="OMA" id="AASDITM"/>
<keyword evidence="13" id="KW-1185">Reference proteome</keyword>
<sequence length="330" mass="37463">MVNISSEVGNISGELVNNTATEEVPFFFINQTSQIVLILLYTVTVMLAICGNVLVVVVFTKGKGCRTDIRPFLINLAVADLIMAVFCLPFTFSATMLRTWIFSKPMCPVVLALQHLSVSASVFTNMAIGTDRFLAVTFPLRSRLAASRAKLFLVAIWIFSIGLASVQLFVSRANDVFFADYHFIVCDEIWETENARRTFTLFVLFITYIIPLCILSVTYSIVGILLWRRTSPGNADQTRDTNQLQSKRKVVKMLIIIILMFGLCWLPLHTFFLVIDFNPELLNYKTTAQEEMFTAIYYCVHWLAMSNSFANPIIYGFLNESFRVSIHIQF</sequence>
<dbReference type="GO" id="GO:0004983">
    <property type="term" value="F:neuropeptide Y receptor activity"/>
    <property type="evidence" value="ECO:0007669"/>
    <property type="project" value="InterPro"/>
</dbReference>
<dbReference type="HOGENOM" id="CLU_009579_6_1_1"/>
<dbReference type="PANTHER" id="PTHR45695">
    <property type="entry name" value="LEUCOKININ RECEPTOR-RELATED"/>
    <property type="match status" value="1"/>
</dbReference>
<keyword evidence="7 9" id="KW-0675">Receptor</keyword>
<proteinExistence type="inferred from homology"/>
<feature type="transmembrane region" description="Helical" evidence="10">
    <location>
        <begin position="253"/>
        <end position="275"/>
    </location>
</feature>
<evidence type="ECO:0000256" key="6">
    <source>
        <dbReference type="ARBA" id="ARBA00023136"/>
    </source>
</evidence>
<evidence type="ECO:0000256" key="2">
    <source>
        <dbReference type="ARBA" id="ARBA00010663"/>
    </source>
</evidence>
<evidence type="ECO:0000256" key="7">
    <source>
        <dbReference type="ARBA" id="ARBA00023170"/>
    </source>
</evidence>
<reference evidence="12 13" key="1">
    <citation type="journal article" date="2013" name="Nature">
        <title>Insights into bilaterian evolution from three spiralian genomes.</title>
        <authorList>
            <person name="Simakov O."/>
            <person name="Marletaz F."/>
            <person name="Cho S.J."/>
            <person name="Edsinger-Gonzales E."/>
            <person name="Havlak P."/>
            <person name="Hellsten U."/>
            <person name="Kuo D.H."/>
            <person name="Larsson T."/>
            <person name="Lv J."/>
            <person name="Arendt D."/>
            <person name="Savage R."/>
            <person name="Osoegawa K."/>
            <person name="de Jong P."/>
            <person name="Grimwood J."/>
            <person name="Chapman J.A."/>
            <person name="Shapiro H."/>
            <person name="Aerts A."/>
            <person name="Otillar R.P."/>
            <person name="Terry A.Y."/>
            <person name="Boore J.L."/>
            <person name="Grigoriev I.V."/>
            <person name="Lindberg D.R."/>
            <person name="Seaver E.C."/>
            <person name="Weisblat D.A."/>
            <person name="Putnam N.H."/>
            <person name="Rokhsar D.S."/>
        </authorList>
    </citation>
    <scope>NUCLEOTIDE SEQUENCE [LARGE SCALE GENOMIC DNA]</scope>
</reference>
<gene>
    <name evidence="12" type="ORF">LOTGIDRAFT_117895</name>
</gene>
<dbReference type="GO" id="GO:0005886">
    <property type="term" value="C:plasma membrane"/>
    <property type="evidence" value="ECO:0007669"/>
    <property type="project" value="TreeGrafter"/>
</dbReference>
<feature type="transmembrane region" description="Helical" evidence="10">
    <location>
        <begin position="35"/>
        <end position="60"/>
    </location>
</feature>
<dbReference type="RefSeq" id="XP_009054576.1">
    <property type="nucleotide sequence ID" value="XM_009056328.1"/>
</dbReference>
<dbReference type="SUPFAM" id="SSF81321">
    <property type="entry name" value="Family A G protein-coupled receptor-like"/>
    <property type="match status" value="1"/>
</dbReference>
<keyword evidence="5 9" id="KW-0297">G-protein coupled receptor</keyword>
<dbReference type="CTD" id="20231552"/>
<dbReference type="AlphaFoldDB" id="V4AML4"/>
<feature type="transmembrane region" description="Helical" evidence="10">
    <location>
        <begin position="199"/>
        <end position="227"/>
    </location>
</feature>
<feature type="transmembrane region" description="Helical" evidence="10">
    <location>
        <begin position="112"/>
        <end position="130"/>
    </location>
</feature>
<dbReference type="EMBL" id="KB201750">
    <property type="protein sequence ID" value="ESO94836.1"/>
    <property type="molecule type" value="Genomic_DNA"/>
</dbReference>
<dbReference type="PANTHER" id="PTHR45695:SF9">
    <property type="entry name" value="LEUCOKININ RECEPTOR"/>
    <property type="match status" value="1"/>
</dbReference>
<evidence type="ECO:0000313" key="13">
    <source>
        <dbReference type="Proteomes" id="UP000030746"/>
    </source>
</evidence>
<dbReference type="InterPro" id="IPR000611">
    <property type="entry name" value="NPY_rcpt"/>
</dbReference>
<feature type="transmembrane region" description="Helical" evidence="10">
    <location>
        <begin position="295"/>
        <end position="318"/>
    </location>
</feature>
<dbReference type="PRINTS" id="PR00237">
    <property type="entry name" value="GPCRRHODOPSN"/>
</dbReference>
<keyword evidence="8 9" id="KW-0807">Transducer</keyword>
<keyword evidence="4 10" id="KW-1133">Transmembrane helix</keyword>
<dbReference type="PROSITE" id="PS50262">
    <property type="entry name" value="G_PROTEIN_RECEP_F1_2"/>
    <property type="match status" value="1"/>
</dbReference>
<feature type="transmembrane region" description="Helical" evidence="10">
    <location>
        <begin position="72"/>
        <end position="92"/>
    </location>
</feature>
<dbReference type="InterPro" id="IPR017452">
    <property type="entry name" value="GPCR_Rhodpsn_7TM"/>
</dbReference>
<evidence type="ECO:0000256" key="9">
    <source>
        <dbReference type="RuleBase" id="RU000688"/>
    </source>
</evidence>
<comment type="similarity">
    <text evidence="2 9">Belongs to the G-protein coupled receptor 1 family.</text>
</comment>
<dbReference type="Gene3D" id="1.20.1070.10">
    <property type="entry name" value="Rhodopsin 7-helix transmembrane proteins"/>
    <property type="match status" value="1"/>
</dbReference>
<feature type="domain" description="G-protein coupled receptors family 1 profile" evidence="11">
    <location>
        <begin position="51"/>
        <end position="315"/>
    </location>
</feature>
<dbReference type="SMART" id="SM01381">
    <property type="entry name" value="7TM_GPCR_Srsx"/>
    <property type="match status" value="1"/>
</dbReference>
<feature type="transmembrane region" description="Helical" evidence="10">
    <location>
        <begin position="151"/>
        <end position="170"/>
    </location>
</feature>
<evidence type="ECO:0000313" key="12">
    <source>
        <dbReference type="EMBL" id="ESO94836.1"/>
    </source>
</evidence>
<name>V4AML4_LOTGI</name>
<comment type="subcellular location">
    <subcellularLocation>
        <location evidence="1">Membrane</location>
        <topology evidence="1">Multi-pass membrane protein</topology>
    </subcellularLocation>
</comment>
<keyword evidence="3 9" id="KW-0812">Transmembrane</keyword>
<evidence type="ECO:0000256" key="10">
    <source>
        <dbReference type="SAM" id="Phobius"/>
    </source>
</evidence>
<dbReference type="OrthoDB" id="5981855at2759"/>
<organism evidence="12 13">
    <name type="scientific">Lottia gigantea</name>
    <name type="common">Giant owl limpet</name>
    <dbReference type="NCBI Taxonomy" id="225164"/>
    <lineage>
        <taxon>Eukaryota</taxon>
        <taxon>Metazoa</taxon>
        <taxon>Spiralia</taxon>
        <taxon>Lophotrochozoa</taxon>
        <taxon>Mollusca</taxon>
        <taxon>Gastropoda</taxon>
        <taxon>Patellogastropoda</taxon>
        <taxon>Lottioidea</taxon>
        <taxon>Lottiidae</taxon>
        <taxon>Lottia</taxon>
    </lineage>
</organism>
<evidence type="ECO:0000256" key="5">
    <source>
        <dbReference type="ARBA" id="ARBA00023040"/>
    </source>
</evidence>
<dbReference type="KEGG" id="lgi:LOTGIDRAFT_117895"/>
<evidence type="ECO:0000259" key="11">
    <source>
        <dbReference type="PROSITE" id="PS50262"/>
    </source>
</evidence>